<gene>
    <name evidence="1" type="ORF">MATL_G00099780</name>
</gene>
<dbReference type="EMBL" id="JAFDVH010000007">
    <property type="protein sequence ID" value="KAG7473805.1"/>
    <property type="molecule type" value="Genomic_DNA"/>
</dbReference>
<evidence type="ECO:0000313" key="2">
    <source>
        <dbReference type="Proteomes" id="UP001046870"/>
    </source>
</evidence>
<protein>
    <submittedName>
        <fullName evidence="1">Uncharacterized protein</fullName>
    </submittedName>
</protein>
<proteinExistence type="predicted"/>
<evidence type="ECO:0000313" key="1">
    <source>
        <dbReference type="EMBL" id="KAG7473805.1"/>
    </source>
</evidence>
<reference evidence="1" key="1">
    <citation type="submission" date="2021-01" db="EMBL/GenBank/DDBJ databases">
        <authorList>
            <person name="Zahm M."/>
            <person name="Roques C."/>
            <person name="Cabau C."/>
            <person name="Klopp C."/>
            <person name="Donnadieu C."/>
            <person name="Jouanno E."/>
            <person name="Lampietro C."/>
            <person name="Louis A."/>
            <person name="Herpin A."/>
            <person name="Echchiki A."/>
            <person name="Berthelot C."/>
            <person name="Parey E."/>
            <person name="Roest-Crollius H."/>
            <person name="Braasch I."/>
            <person name="Postlethwait J."/>
            <person name="Bobe J."/>
            <person name="Montfort J."/>
            <person name="Bouchez O."/>
            <person name="Begum T."/>
            <person name="Mejri S."/>
            <person name="Adams A."/>
            <person name="Chen W.-J."/>
            <person name="Guiguen Y."/>
        </authorList>
    </citation>
    <scope>NUCLEOTIDE SEQUENCE</scope>
    <source>
        <strain evidence="1">YG-15Mar2019-1</strain>
        <tissue evidence="1">Brain</tissue>
    </source>
</reference>
<comment type="caution">
    <text evidence="1">The sequence shown here is derived from an EMBL/GenBank/DDBJ whole genome shotgun (WGS) entry which is preliminary data.</text>
</comment>
<dbReference type="OrthoDB" id="8933168at2759"/>
<name>A0A9D3Q3F7_MEGAT</name>
<dbReference type="AlphaFoldDB" id="A0A9D3Q3F7"/>
<organism evidence="1 2">
    <name type="scientific">Megalops atlanticus</name>
    <name type="common">Tarpon</name>
    <name type="synonym">Clupea gigantea</name>
    <dbReference type="NCBI Taxonomy" id="7932"/>
    <lineage>
        <taxon>Eukaryota</taxon>
        <taxon>Metazoa</taxon>
        <taxon>Chordata</taxon>
        <taxon>Craniata</taxon>
        <taxon>Vertebrata</taxon>
        <taxon>Euteleostomi</taxon>
        <taxon>Actinopterygii</taxon>
        <taxon>Neopterygii</taxon>
        <taxon>Teleostei</taxon>
        <taxon>Elopiformes</taxon>
        <taxon>Megalopidae</taxon>
        <taxon>Megalops</taxon>
    </lineage>
</organism>
<keyword evidence="2" id="KW-1185">Reference proteome</keyword>
<sequence>MEHNILYKWSDEDVERLIRLRRTHDSLFSGRRNAAQHGWESSVQPFAAPRDQLQFFCHHQHLRSRHCSCQLLPHLLTTGIWLLLRLVVVILHD</sequence>
<accession>A0A9D3Q3F7</accession>
<dbReference type="Proteomes" id="UP001046870">
    <property type="component" value="Chromosome 7"/>
</dbReference>